<name>A0A0V0J6I6_SCHSO</name>
<reference evidence="3" key="1">
    <citation type="submission" date="2016-01" db="EMBL/GenBank/DDBJ databases">
        <title>Reference transcriptome for the parasite Schistocephalus solidus: insights into the molecular evolution of parasitism.</title>
        <authorList>
            <person name="Hebert F.O."/>
            <person name="Grambauer S."/>
            <person name="Barber I."/>
            <person name="Landry C.R."/>
            <person name="Aubin-Horth N."/>
        </authorList>
    </citation>
    <scope>NUCLEOTIDE SEQUENCE</scope>
</reference>
<sequence length="235" mass="23341">MSAPPPPPPPPPPAPMAPPPPPIGGGGGGGPAFLSDIRKGVGLKKVPDAMKNDRSAPIKGSSPKVSVSGGGGAVGGGAVGGGGGGTPSQADIKSKLNAMFGGGAMPQAAQPTPRAPAPPSPAFSQPHQPHVPSGPPPRGPYGAREPAPPPPATPVVGAVPVLDRSHESKPAVPTRTYKTAGLTMPAPPSCPPMNGSLSNSADPWASRFNFPDKSTFPPPPPPYTGDKTYIGHRQE</sequence>
<feature type="domain" description="WH2" evidence="2">
    <location>
        <begin position="29"/>
        <end position="46"/>
    </location>
</feature>
<proteinExistence type="predicted"/>
<dbReference type="InterPro" id="IPR003124">
    <property type="entry name" value="WH2_dom"/>
</dbReference>
<evidence type="ECO:0000259" key="2">
    <source>
        <dbReference type="PROSITE" id="PS51082"/>
    </source>
</evidence>
<feature type="compositionally biased region" description="Basic and acidic residues" evidence="1">
    <location>
        <begin position="45"/>
        <end position="56"/>
    </location>
</feature>
<dbReference type="GO" id="GO:0003779">
    <property type="term" value="F:actin binding"/>
    <property type="evidence" value="ECO:0007669"/>
    <property type="project" value="InterPro"/>
</dbReference>
<feature type="compositionally biased region" description="Gly residues" evidence="1">
    <location>
        <begin position="68"/>
        <end position="86"/>
    </location>
</feature>
<dbReference type="PROSITE" id="PS51082">
    <property type="entry name" value="WH2"/>
    <property type="match status" value="1"/>
</dbReference>
<feature type="compositionally biased region" description="Pro residues" evidence="1">
    <location>
        <begin position="1"/>
        <end position="23"/>
    </location>
</feature>
<evidence type="ECO:0000256" key="1">
    <source>
        <dbReference type="SAM" id="MobiDB-lite"/>
    </source>
</evidence>
<evidence type="ECO:0000313" key="3">
    <source>
        <dbReference type="EMBL" id="JAP60708.1"/>
    </source>
</evidence>
<accession>A0A0V0J6I6</accession>
<protein>
    <submittedName>
        <fullName evidence="3">WH2 motif</fullName>
    </submittedName>
</protein>
<feature type="compositionally biased region" description="Low complexity" evidence="1">
    <location>
        <begin position="122"/>
        <end position="131"/>
    </location>
</feature>
<feature type="region of interest" description="Disordered" evidence="1">
    <location>
        <begin position="1"/>
        <end position="235"/>
    </location>
</feature>
<gene>
    <name evidence="3" type="ORF">TR86222</name>
</gene>
<organism evidence="3">
    <name type="scientific">Schistocephalus solidus</name>
    <name type="common">Tapeworm</name>
    <dbReference type="NCBI Taxonomy" id="70667"/>
    <lineage>
        <taxon>Eukaryota</taxon>
        <taxon>Metazoa</taxon>
        <taxon>Spiralia</taxon>
        <taxon>Lophotrochozoa</taxon>
        <taxon>Platyhelminthes</taxon>
        <taxon>Cestoda</taxon>
        <taxon>Eucestoda</taxon>
        <taxon>Diphyllobothriidea</taxon>
        <taxon>Diphyllobothriidae</taxon>
        <taxon>Schistocephalus</taxon>
    </lineage>
</organism>
<dbReference type="EMBL" id="GEEE01002517">
    <property type="protein sequence ID" value="JAP60708.1"/>
    <property type="molecule type" value="Transcribed_RNA"/>
</dbReference>
<dbReference type="Pfam" id="PF02205">
    <property type="entry name" value="WH2"/>
    <property type="match status" value="1"/>
</dbReference>
<dbReference type="AlphaFoldDB" id="A0A0V0J6I6"/>